<reference evidence="4 5" key="1">
    <citation type="submission" date="2015-04" db="EMBL/GenBank/DDBJ databases">
        <authorList>
            <consortium name="Pathogen Informatics"/>
        </authorList>
    </citation>
    <scope>NUCLEOTIDE SEQUENCE [LARGE SCALE GENOMIC DNA]</scope>
    <source>
        <strain evidence="4 5">SGS1</strain>
    </source>
</reference>
<dbReference type="RefSeq" id="XP_028533486.1">
    <property type="nucleotide sequence ID" value="XM_028677059.1"/>
</dbReference>
<keyword evidence="2" id="KW-0472">Membrane</keyword>
<dbReference type="OrthoDB" id="2019031at2759"/>
<dbReference type="PROSITE" id="PS51286">
    <property type="entry name" value="RAP"/>
    <property type="match status" value="1"/>
</dbReference>
<dbReference type="EMBL" id="LN835305">
    <property type="protein sequence ID" value="CRH00483.1"/>
    <property type="molecule type" value="Genomic_DNA"/>
</dbReference>
<evidence type="ECO:0000313" key="5">
    <source>
        <dbReference type="Proteomes" id="UP000220158"/>
    </source>
</evidence>
<evidence type="ECO:0000259" key="3">
    <source>
        <dbReference type="PROSITE" id="PS51286"/>
    </source>
</evidence>
<feature type="domain" description="RAP" evidence="3">
    <location>
        <begin position="1143"/>
        <end position="1203"/>
    </location>
</feature>
<keyword evidence="5" id="KW-1185">Reference proteome</keyword>
<dbReference type="SMART" id="SM00952">
    <property type="entry name" value="RAP"/>
    <property type="match status" value="1"/>
</dbReference>
<organism evidence="4 5">
    <name type="scientific">Plasmodium relictum</name>
    <dbReference type="NCBI Taxonomy" id="85471"/>
    <lineage>
        <taxon>Eukaryota</taxon>
        <taxon>Sar</taxon>
        <taxon>Alveolata</taxon>
        <taxon>Apicomplexa</taxon>
        <taxon>Aconoidasida</taxon>
        <taxon>Haemosporida</taxon>
        <taxon>Plasmodiidae</taxon>
        <taxon>Plasmodium</taxon>
        <taxon>Plasmodium (Haemamoeba)</taxon>
    </lineage>
</organism>
<dbReference type="GeneID" id="39736603"/>
<proteinExistence type="predicted"/>
<evidence type="ECO:0000256" key="2">
    <source>
        <dbReference type="SAM" id="Phobius"/>
    </source>
</evidence>
<sequence>MLVYMKLKNKYFNLKLLLIFFLLVKVYYLKNIKCLSKNYDFDLIIRDKTFFLCNKSKKFYTKNFNERNRKKNTIFYEKKDNFLQSWFNLANHRNVKKIKNVIFLKFNNKKKQNKIISYERINTVENDIVDNLDNNLDNLNNEVTLDCEAKNSNGPLNNELKLNKDVKKNKKRHYKFTSWNNTNEINNFDLEKYNIDNELTNDESHKYQSAYYLSINNTSKDTNHLNIKINKELVNSLSVEELLNVLIKYDENENKQKKKNIFNQVNIVTAYHRIAKHIKNKNFYLKKNLNQAIETDNYFDPVTFSLFENYSNASEEEKSNVAFNSTYKNDQVDENAEKYNSKSMKQHVNEIKFDDKNENKDKNNEKNDEENNCEKSNLPLESNDSNIMINKKDIELKKYKDFMYNNHASLSNIKIYSYIYELLKKNLADNSIVITKHVANIAWASAILSNKDIYVWTNIKKQFYENINSFKAQEISIIIWSFSATKNELIKTKEEFLLLYNCIKKYINENKFKAQEFSNIIWSFGISKYCNFDILIMLYNYALKIFDKLLLKDISTVLYSLSIFASDSINQNILNTIKKRHFDLYNIDEDYLTIDKTKKEENENIFNYDKFFFFNDVYNTYNNPTENNLIEDDSIDDKKYVFFLLFENFLKYSLKKINNEKDKMTMRSWSNIFWSCANIGLGLYKDIYSDHKNLKYYIYMKRNNLNNNAVNNANINSLNTINENNKNILYYKKENDSLYYLFVDKNNLESLHTSYVYEKDENISTEKINFDFDCKPYVHIINNEYIFPAISHFNDEKYKVDENQKSKIGLNIDLDIFNNNKNKIELNDDDGSNRIMKNNIIPNENLRNDTKKKETQFNFINNDMNNNINMNEELNISYNNDKSTNNDIKYINIKYSDNDKTSNNNIICNNSSINKNLSNINNSNYLRIFNKLNDEDNIYSQTNNNNIVFKLLELFQSQLKEKIIKWTNCETQSIANILWSLSMLNVFSRNVFENGLSECNKRFIRNHKKKSSNKFQKYISQLHQSQLYQASFSFCLYILYNEKNINKALKSYQNIKNDHFRSIDIKKKIQLIFEKYFNVSVTTLNIWKKQLARNQRKEEKNQISSSAHKKISDELRQLNIFHYNEYFIFDSILVDIYIPHSKIVIEIDGPSHFFQKGESIVYKPNTLFKKRLLRALGFIVISISISNHTFMFSGLNTTDFIKKILNKVNYNI</sequence>
<feature type="compositionally biased region" description="Basic and acidic residues" evidence="1">
    <location>
        <begin position="347"/>
        <end position="366"/>
    </location>
</feature>
<keyword evidence="2" id="KW-0812">Transmembrane</keyword>
<dbReference type="InterPro" id="IPR013584">
    <property type="entry name" value="RAP"/>
</dbReference>
<protein>
    <submittedName>
        <fullName evidence="4">RAP protein, putative</fullName>
    </submittedName>
</protein>
<gene>
    <name evidence="4" type="ORF">PRELSG_1013700</name>
</gene>
<feature type="region of interest" description="Disordered" evidence="1">
    <location>
        <begin position="338"/>
        <end position="379"/>
    </location>
</feature>
<dbReference type="OMA" id="SWNNTNE"/>
<evidence type="ECO:0000256" key="1">
    <source>
        <dbReference type="SAM" id="MobiDB-lite"/>
    </source>
</evidence>
<dbReference type="VEuPathDB" id="PlasmoDB:PRELSG_1013700"/>
<name>A0A1J1H746_PLARL</name>
<dbReference type="Proteomes" id="UP000220158">
    <property type="component" value="Chromosome 10"/>
</dbReference>
<keyword evidence="2" id="KW-1133">Transmembrane helix</keyword>
<dbReference type="AlphaFoldDB" id="A0A1J1H746"/>
<dbReference type="KEGG" id="prel:PRELSG_1013700"/>
<evidence type="ECO:0000313" key="4">
    <source>
        <dbReference type="EMBL" id="CRH00483.1"/>
    </source>
</evidence>
<feature type="transmembrane region" description="Helical" evidence="2">
    <location>
        <begin position="12"/>
        <end position="29"/>
    </location>
</feature>
<dbReference type="Pfam" id="PF08373">
    <property type="entry name" value="RAP"/>
    <property type="match status" value="1"/>
</dbReference>
<accession>A0A1J1H746</accession>
<feature type="transmembrane region" description="Helical" evidence="2">
    <location>
        <begin position="1172"/>
        <end position="1190"/>
    </location>
</feature>